<keyword evidence="1" id="KW-0472">Membrane</keyword>
<dbReference type="RefSeq" id="WP_004418193.1">
    <property type="nucleotide sequence ID" value="NZ_ACZV01000005.1"/>
</dbReference>
<keyword evidence="1" id="KW-1133">Transmembrane helix</keyword>
<gene>
    <name evidence="2" type="ORF">VIOR3934_10130</name>
</gene>
<evidence type="ECO:0000313" key="2">
    <source>
        <dbReference type="EMBL" id="EGU47116.1"/>
    </source>
</evidence>
<dbReference type="EMBL" id="AFWH01000055">
    <property type="protein sequence ID" value="EGU47116.1"/>
    <property type="molecule type" value="Genomic_DNA"/>
</dbReference>
<organism evidence="2 3">
    <name type="scientific">Vibrio orientalis CIP 102891 = ATCC 33934</name>
    <dbReference type="NCBI Taxonomy" id="675816"/>
    <lineage>
        <taxon>Bacteria</taxon>
        <taxon>Pseudomonadati</taxon>
        <taxon>Pseudomonadota</taxon>
        <taxon>Gammaproteobacteria</taxon>
        <taxon>Vibrionales</taxon>
        <taxon>Vibrionaceae</taxon>
        <taxon>Vibrio</taxon>
        <taxon>Vibrio oreintalis group</taxon>
    </lineage>
</organism>
<name>F9SX91_VIBOR</name>
<dbReference type="OrthoDB" id="9255973at2"/>
<dbReference type="Proteomes" id="UP000002817">
    <property type="component" value="Unassembled WGS sequence"/>
</dbReference>
<feature type="transmembrane region" description="Helical" evidence="1">
    <location>
        <begin position="12"/>
        <end position="30"/>
    </location>
</feature>
<sequence length="191" mass="22181">MAISDSNPDRRNLVVLSTSIVLYFLAGGELIDDNVRLQVINVHFNKPEVLVYFVWGLLAWFTYRYWINYKGSWKDGYYTEMGSEISSKICYRYMVKKFSLSDNFERSYYPDRHWLSVSGDGVVKSISFRHIYKLESGQQKSETKSIESPADRFMIFICTVVIFLKEPSLSTYFMPYVFALVAITLGINSSL</sequence>
<comment type="caution">
    <text evidence="2">The sequence shown here is derived from an EMBL/GenBank/DDBJ whole genome shotgun (WGS) entry which is preliminary data.</text>
</comment>
<feature type="transmembrane region" description="Helical" evidence="1">
    <location>
        <begin position="171"/>
        <end position="188"/>
    </location>
</feature>
<reference evidence="2 3" key="1">
    <citation type="journal article" date="2012" name="Int. J. Syst. Evol. Microbiol.">
        <title>Vibrio caribbeanicus sp. nov., isolated from the marine sponge Scleritoderma cyanea.</title>
        <authorList>
            <person name="Hoffmann M."/>
            <person name="Monday S.R."/>
            <person name="Allard M.W."/>
            <person name="Strain E.A."/>
            <person name="Whittaker P."/>
            <person name="Naum M."/>
            <person name="McCarthy P.J."/>
            <person name="Lopez J.V."/>
            <person name="Fischer M."/>
            <person name="Brown E.W."/>
        </authorList>
    </citation>
    <scope>NUCLEOTIDE SEQUENCE [LARGE SCALE GENOMIC DNA]</scope>
    <source>
        <strain evidence="3">CIP 102891 / ATCC 33934</strain>
    </source>
</reference>
<proteinExistence type="predicted"/>
<keyword evidence="1" id="KW-0812">Transmembrane</keyword>
<protein>
    <submittedName>
        <fullName evidence="2">Uncharacterized protein</fullName>
    </submittedName>
</protein>
<evidence type="ECO:0000313" key="3">
    <source>
        <dbReference type="Proteomes" id="UP000002817"/>
    </source>
</evidence>
<accession>F9SX91</accession>
<evidence type="ECO:0000256" key="1">
    <source>
        <dbReference type="SAM" id="Phobius"/>
    </source>
</evidence>
<dbReference type="AlphaFoldDB" id="F9SX91"/>
<feature type="transmembrane region" description="Helical" evidence="1">
    <location>
        <begin position="50"/>
        <end position="67"/>
    </location>
</feature>